<dbReference type="EMBL" id="JBHUEM010000052">
    <property type="protein sequence ID" value="MFD1739029.1"/>
    <property type="molecule type" value="Genomic_DNA"/>
</dbReference>
<dbReference type="InterPro" id="IPR000073">
    <property type="entry name" value="AB_hydrolase_1"/>
</dbReference>
<reference evidence="3" key="1">
    <citation type="journal article" date="2019" name="Int. J. Syst. Evol. Microbiol.">
        <title>The Global Catalogue of Microorganisms (GCM) 10K type strain sequencing project: providing services to taxonomists for standard genome sequencing and annotation.</title>
        <authorList>
            <consortium name="The Broad Institute Genomics Platform"/>
            <consortium name="The Broad Institute Genome Sequencing Center for Infectious Disease"/>
            <person name="Wu L."/>
            <person name="Ma J."/>
        </authorList>
    </citation>
    <scope>NUCLEOTIDE SEQUENCE [LARGE SCALE GENOMIC DNA]</scope>
    <source>
        <strain evidence="3">CCUG 49339</strain>
    </source>
</reference>
<protein>
    <submittedName>
        <fullName evidence="2">Alpha/beta fold hydrolase</fullName>
    </submittedName>
</protein>
<proteinExistence type="predicted"/>
<dbReference type="Proteomes" id="UP001597214">
    <property type="component" value="Unassembled WGS sequence"/>
</dbReference>
<dbReference type="Pfam" id="PF00561">
    <property type="entry name" value="Abhydrolase_1"/>
    <property type="match status" value="1"/>
</dbReference>
<name>A0ABW4LW38_9BACI</name>
<dbReference type="SUPFAM" id="SSF53474">
    <property type="entry name" value="alpha/beta-Hydrolases"/>
    <property type="match status" value="1"/>
</dbReference>
<organism evidence="2 3">
    <name type="scientific">Bacillus salitolerans</name>
    <dbReference type="NCBI Taxonomy" id="1437434"/>
    <lineage>
        <taxon>Bacteria</taxon>
        <taxon>Bacillati</taxon>
        <taxon>Bacillota</taxon>
        <taxon>Bacilli</taxon>
        <taxon>Bacillales</taxon>
        <taxon>Bacillaceae</taxon>
        <taxon>Bacillus</taxon>
    </lineage>
</organism>
<dbReference type="PANTHER" id="PTHR43798:SF33">
    <property type="entry name" value="HYDROLASE, PUTATIVE (AFU_ORTHOLOGUE AFUA_2G14860)-RELATED"/>
    <property type="match status" value="1"/>
</dbReference>
<dbReference type="InterPro" id="IPR029058">
    <property type="entry name" value="AB_hydrolase_fold"/>
</dbReference>
<dbReference type="InterPro" id="IPR050266">
    <property type="entry name" value="AB_hydrolase_sf"/>
</dbReference>
<sequence>MSVVFEKRINVGAYCMNVRFMNECNSNEVVVFIHGIPTNLHLWDSVIPYLNKKYAILAVDLIGYGKSDRAPNTELTLPKQAGYILEVLKQLHIQSAHLVGHDLGGGIVQILAVLHPERVRSTTVIDGVCFANWPLPKVVSIRYPVSEEFVPSPLFIERMLREGVYYPSMLTPEFIKKFTMPFSTPTGPEELRQASLALNHHQTEDLVPYLQSIKCPTTLLWGQHDRYLVPYWGQLLHQHVPHSSFKLIPNASHYSMIDQPSIVSQELLLHLSHSV</sequence>
<dbReference type="Gene3D" id="3.40.50.1820">
    <property type="entry name" value="alpha/beta hydrolase"/>
    <property type="match status" value="1"/>
</dbReference>
<evidence type="ECO:0000313" key="2">
    <source>
        <dbReference type="EMBL" id="MFD1739029.1"/>
    </source>
</evidence>
<feature type="domain" description="AB hydrolase-1" evidence="1">
    <location>
        <begin position="29"/>
        <end position="259"/>
    </location>
</feature>
<keyword evidence="3" id="KW-1185">Reference proteome</keyword>
<comment type="caution">
    <text evidence="2">The sequence shown here is derived from an EMBL/GenBank/DDBJ whole genome shotgun (WGS) entry which is preliminary data.</text>
</comment>
<dbReference type="PRINTS" id="PR00111">
    <property type="entry name" value="ABHYDROLASE"/>
</dbReference>
<dbReference type="PANTHER" id="PTHR43798">
    <property type="entry name" value="MONOACYLGLYCEROL LIPASE"/>
    <property type="match status" value="1"/>
</dbReference>
<dbReference type="RefSeq" id="WP_377930253.1">
    <property type="nucleotide sequence ID" value="NZ_JBHUEM010000052.1"/>
</dbReference>
<evidence type="ECO:0000259" key="1">
    <source>
        <dbReference type="Pfam" id="PF00561"/>
    </source>
</evidence>
<dbReference type="PRINTS" id="PR00412">
    <property type="entry name" value="EPOXHYDRLASE"/>
</dbReference>
<dbReference type="InterPro" id="IPR000639">
    <property type="entry name" value="Epox_hydrolase-like"/>
</dbReference>
<dbReference type="GO" id="GO:0016787">
    <property type="term" value="F:hydrolase activity"/>
    <property type="evidence" value="ECO:0007669"/>
    <property type="project" value="UniProtKB-KW"/>
</dbReference>
<gene>
    <name evidence="2" type="ORF">ACFSCX_21200</name>
</gene>
<evidence type="ECO:0000313" key="3">
    <source>
        <dbReference type="Proteomes" id="UP001597214"/>
    </source>
</evidence>
<keyword evidence="2" id="KW-0378">Hydrolase</keyword>
<accession>A0ABW4LW38</accession>